<keyword evidence="3" id="KW-1185">Reference proteome</keyword>
<proteinExistence type="predicted"/>
<evidence type="ECO:0008006" key="4">
    <source>
        <dbReference type="Google" id="ProtNLM"/>
    </source>
</evidence>
<evidence type="ECO:0000313" key="2">
    <source>
        <dbReference type="EMBL" id="GJE61697.1"/>
    </source>
</evidence>
<accession>A0ABQ4U3G2</accession>
<protein>
    <recommendedName>
        <fullName evidence="4">Phage tail protein</fullName>
    </recommendedName>
</protein>
<dbReference type="EMBL" id="BPRB01000238">
    <property type="protein sequence ID" value="GJE61697.1"/>
    <property type="molecule type" value="Genomic_DNA"/>
</dbReference>
<comment type="caution">
    <text evidence="2">The sequence shown here is derived from an EMBL/GenBank/DDBJ whole genome shotgun (WGS) entry which is preliminary data.</text>
</comment>
<feature type="region of interest" description="Disordered" evidence="1">
    <location>
        <begin position="191"/>
        <end position="231"/>
    </location>
</feature>
<name>A0ABQ4U3G2_9HYPH</name>
<reference evidence="2" key="2">
    <citation type="submission" date="2021-08" db="EMBL/GenBank/DDBJ databases">
        <authorList>
            <person name="Tani A."/>
            <person name="Ola A."/>
            <person name="Ogura Y."/>
            <person name="Katsura K."/>
            <person name="Hayashi T."/>
        </authorList>
    </citation>
    <scope>NUCLEOTIDE SEQUENCE</scope>
    <source>
        <strain evidence="2">DSM 23632</strain>
    </source>
</reference>
<organism evidence="2 3">
    <name type="scientific">Methylobacterium trifolii</name>
    <dbReference type="NCBI Taxonomy" id="1003092"/>
    <lineage>
        <taxon>Bacteria</taxon>
        <taxon>Pseudomonadati</taxon>
        <taxon>Pseudomonadota</taxon>
        <taxon>Alphaproteobacteria</taxon>
        <taxon>Hyphomicrobiales</taxon>
        <taxon>Methylobacteriaceae</taxon>
        <taxon>Methylobacterium</taxon>
    </lineage>
</organism>
<dbReference type="Proteomes" id="UP001055057">
    <property type="component" value="Unassembled WGS sequence"/>
</dbReference>
<evidence type="ECO:0000256" key="1">
    <source>
        <dbReference type="SAM" id="MobiDB-lite"/>
    </source>
</evidence>
<reference evidence="2" key="1">
    <citation type="journal article" date="2021" name="Front. Microbiol.">
        <title>Comprehensive Comparative Genomics and Phenotyping of Methylobacterium Species.</title>
        <authorList>
            <person name="Alessa O."/>
            <person name="Ogura Y."/>
            <person name="Fujitani Y."/>
            <person name="Takami H."/>
            <person name="Hayashi T."/>
            <person name="Sahin N."/>
            <person name="Tani A."/>
        </authorList>
    </citation>
    <scope>NUCLEOTIDE SEQUENCE</scope>
    <source>
        <strain evidence="2">DSM 23632</strain>
    </source>
</reference>
<sequence length="321" mass="32200">MADPTVSVTAGSTDVVGVGTSFIERRGDLFILAGLTVPISYSTPSRLTLTQPWPGATLAGRTDFATQRSGPYWSTTVTTNEQLTDLIGKLDAALPLKFDAAGPFTQRASLNNQPAGFVFLSVDPAPFTLYVKLANSNSEADWSAGQQVKTTPAQSTADAQAAAVQAQSAASLSNDKAALATSAAGTAAGAAAATSADRTQTGSDRAATSADRIQTGQDRATTSGAATAATGAAGTATTQAGIAVTARQVTESARDVTLPAAAQAVAANSTAQSAAGTSISKAAEAQGYAADARQYAAALALAAFDFSFDSASDISNDWSNG</sequence>
<gene>
    <name evidence="2" type="ORF">MPOCJGCO_3820</name>
</gene>
<dbReference type="RefSeq" id="WP_238184259.1">
    <property type="nucleotide sequence ID" value="NZ_BPRB01000238.1"/>
</dbReference>
<feature type="compositionally biased region" description="Low complexity" evidence="1">
    <location>
        <begin position="220"/>
        <end position="231"/>
    </location>
</feature>
<evidence type="ECO:0000313" key="3">
    <source>
        <dbReference type="Proteomes" id="UP001055057"/>
    </source>
</evidence>